<feature type="domain" description="Beta-agarase/YXIM esterase-like galactose-binding" evidence="1">
    <location>
        <begin position="2"/>
        <end position="114"/>
    </location>
</feature>
<evidence type="ECO:0000313" key="2">
    <source>
        <dbReference type="EMBL" id="AIA83822.1"/>
    </source>
</evidence>
<dbReference type="Pfam" id="PF21254">
    <property type="entry name" value="AGA-YXIM_GBD"/>
    <property type="match status" value="1"/>
</dbReference>
<reference evidence="2" key="1">
    <citation type="journal article" date="2013" name="Environ. Microbiol.">
        <title>Seasonally variable intestinal metagenomes of the red palm weevil (Rhynchophorus ferrugineus).</title>
        <authorList>
            <person name="Jia S."/>
            <person name="Zhang X."/>
            <person name="Zhang G."/>
            <person name="Yin A."/>
            <person name="Zhang S."/>
            <person name="Li F."/>
            <person name="Wang L."/>
            <person name="Zhao D."/>
            <person name="Yun Q."/>
            <person name="Tala"/>
            <person name="Wang J."/>
            <person name="Sun G."/>
            <person name="Baabdullah M."/>
            <person name="Yu X."/>
            <person name="Hu S."/>
            <person name="Al-Mssallem I.S."/>
            <person name="Yu J."/>
        </authorList>
    </citation>
    <scope>NUCLEOTIDE SEQUENCE</scope>
</reference>
<dbReference type="Gene3D" id="2.60.120.430">
    <property type="entry name" value="Galactose-binding lectin"/>
    <property type="match status" value="1"/>
</dbReference>
<proteinExistence type="predicted"/>
<dbReference type="InterPro" id="IPR049033">
    <property type="entry name" value="AGA-YXIM_GBD"/>
</dbReference>
<name>A0A060BML2_9MICO</name>
<evidence type="ECO:0000259" key="1">
    <source>
        <dbReference type="Pfam" id="PF21254"/>
    </source>
</evidence>
<sequence>MAAGYTRIANGTTYSAANGFGWLGGSIQSRDRGAATGDDLQRDFNYTSLGTFVVDVPEDGLYEVTLVMGDGLGYVRDQMGIILEGVLVDTVTADGQTYAVVTYRTPVNDGQLTITFDDLGGTRPW</sequence>
<dbReference type="InterPro" id="IPR008979">
    <property type="entry name" value="Galactose-bd-like_sf"/>
</dbReference>
<dbReference type="EMBL" id="KF116577">
    <property type="protein sequence ID" value="AIA83822.1"/>
    <property type="molecule type" value="Genomic_DNA"/>
</dbReference>
<protein>
    <submittedName>
        <fullName evidence="2">CAZy families PL11 protein</fullName>
    </submittedName>
</protein>
<organism evidence="2">
    <name type="scientific">uncultured Jonesia sp</name>
    <dbReference type="NCBI Taxonomy" id="1017339"/>
    <lineage>
        <taxon>Bacteria</taxon>
        <taxon>Bacillati</taxon>
        <taxon>Actinomycetota</taxon>
        <taxon>Actinomycetes</taxon>
        <taxon>Micrococcales</taxon>
        <taxon>Jonesiaceae</taxon>
        <taxon>Jonesia</taxon>
        <taxon>environmental samples</taxon>
    </lineage>
</organism>
<accession>A0A060BML2</accession>
<dbReference type="AlphaFoldDB" id="A0A060BML2"/>
<dbReference type="SUPFAM" id="SSF49785">
    <property type="entry name" value="Galactose-binding domain-like"/>
    <property type="match status" value="1"/>
</dbReference>